<dbReference type="InterPro" id="IPR036388">
    <property type="entry name" value="WH-like_DNA-bd_sf"/>
</dbReference>
<dbReference type="SUPFAM" id="SSF88659">
    <property type="entry name" value="Sigma3 and sigma4 domains of RNA polymerase sigma factors"/>
    <property type="match status" value="1"/>
</dbReference>
<feature type="domain" description="RNA polymerase sigma-70 region 4" evidence="1">
    <location>
        <begin position="158"/>
        <end position="196"/>
    </location>
</feature>
<gene>
    <name evidence="2" type="ORF">ATI61_109116</name>
</gene>
<proteinExistence type="predicted"/>
<keyword evidence="3" id="KW-1185">Reference proteome</keyword>
<dbReference type="Gene3D" id="1.10.1740.10">
    <property type="match status" value="1"/>
</dbReference>
<sequence>MTARAMGDGDGRGTVSRRGMEWDARTLQRFRDGEPETLGRVYRAHAETLARMLRAMAWRGRGFGQMRGALELENTVLETFARAFEPRARAAYDGVRPYGHFLVGIARNVLLEQTRQREVAVGLEPFEETGGVPEEGEGLAQTLEDREVEGLLAVFKGGLSEEERRLFELRFGEDGLAQESAAEQLGLTRIQVRRRELGLKTRLLEFLQARGYLEGMEVKGWSFFKRRGQS</sequence>
<protein>
    <submittedName>
        <fullName evidence="2">RNA polymerase sigma-70 factor (ECF subfamily)</fullName>
    </submittedName>
</protein>
<dbReference type="EMBL" id="QUMU01000009">
    <property type="protein sequence ID" value="REG27779.1"/>
    <property type="molecule type" value="Genomic_DNA"/>
</dbReference>
<dbReference type="Proteomes" id="UP000256345">
    <property type="component" value="Unassembled WGS sequence"/>
</dbReference>
<comment type="caution">
    <text evidence="2">The sequence shown here is derived from an EMBL/GenBank/DDBJ whole genome shotgun (WGS) entry which is preliminary data.</text>
</comment>
<dbReference type="InterPro" id="IPR013324">
    <property type="entry name" value="RNA_pol_sigma_r3/r4-like"/>
</dbReference>
<evidence type="ECO:0000259" key="1">
    <source>
        <dbReference type="Pfam" id="PF04545"/>
    </source>
</evidence>
<dbReference type="SUPFAM" id="SSF88946">
    <property type="entry name" value="Sigma2 domain of RNA polymerase sigma factors"/>
    <property type="match status" value="1"/>
</dbReference>
<dbReference type="Pfam" id="PF04545">
    <property type="entry name" value="Sigma70_r4"/>
    <property type="match status" value="1"/>
</dbReference>
<accession>A0ABX9JV74</accession>
<organism evidence="2 3">
    <name type="scientific">Archangium gephyra</name>
    <dbReference type="NCBI Taxonomy" id="48"/>
    <lineage>
        <taxon>Bacteria</taxon>
        <taxon>Pseudomonadati</taxon>
        <taxon>Myxococcota</taxon>
        <taxon>Myxococcia</taxon>
        <taxon>Myxococcales</taxon>
        <taxon>Cystobacterineae</taxon>
        <taxon>Archangiaceae</taxon>
        <taxon>Archangium</taxon>
    </lineage>
</organism>
<reference evidence="2 3" key="1">
    <citation type="submission" date="2018-08" db="EMBL/GenBank/DDBJ databases">
        <title>Genomic Encyclopedia of Archaeal and Bacterial Type Strains, Phase II (KMG-II): from individual species to whole genera.</title>
        <authorList>
            <person name="Goeker M."/>
        </authorList>
    </citation>
    <scope>NUCLEOTIDE SEQUENCE [LARGE SCALE GENOMIC DNA]</scope>
    <source>
        <strain evidence="2 3">DSM 2261</strain>
    </source>
</reference>
<evidence type="ECO:0000313" key="3">
    <source>
        <dbReference type="Proteomes" id="UP000256345"/>
    </source>
</evidence>
<name>A0ABX9JV74_9BACT</name>
<evidence type="ECO:0000313" key="2">
    <source>
        <dbReference type="EMBL" id="REG27779.1"/>
    </source>
</evidence>
<dbReference type="InterPro" id="IPR013325">
    <property type="entry name" value="RNA_pol_sigma_r2"/>
</dbReference>
<dbReference type="InterPro" id="IPR007630">
    <property type="entry name" value="RNA_pol_sigma70_r4"/>
</dbReference>
<dbReference type="Gene3D" id="1.10.10.10">
    <property type="entry name" value="Winged helix-like DNA-binding domain superfamily/Winged helix DNA-binding domain"/>
    <property type="match status" value="1"/>
</dbReference>